<dbReference type="InterPro" id="IPR022675">
    <property type="entry name" value="G6P_DH_C"/>
</dbReference>
<dbReference type="UniPathway" id="UPA00115">
    <property type="reaction ID" value="UER00408"/>
</dbReference>
<evidence type="ECO:0000256" key="5">
    <source>
        <dbReference type="ARBA" id="ARBA00023002"/>
    </source>
</evidence>
<feature type="binding site" evidence="7">
    <location>
        <position position="337"/>
    </location>
    <ligand>
        <name>substrate</name>
    </ligand>
</feature>
<dbReference type="GO" id="GO:0004345">
    <property type="term" value="F:glucose-6-phosphate dehydrogenase activity"/>
    <property type="evidence" value="ECO:0007669"/>
    <property type="project" value="UniProtKB-UniRule"/>
</dbReference>
<dbReference type="PANTHER" id="PTHR23429:SF0">
    <property type="entry name" value="GLUCOSE-6-PHOSPHATE 1-DEHYDROGENASE"/>
    <property type="match status" value="1"/>
</dbReference>
<dbReference type="GO" id="GO:0050661">
    <property type="term" value="F:NADP binding"/>
    <property type="evidence" value="ECO:0007669"/>
    <property type="project" value="UniProtKB-UniRule"/>
</dbReference>
<dbReference type="HAMAP" id="MF_00966">
    <property type="entry name" value="G6PD"/>
    <property type="match status" value="1"/>
</dbReference>
<evidence type="ECO:0000256" key="3">
    <source>
        <dbReference type="ARBA" id="ARBA00022526"/>
    </source>
</evidence>
<feature type="active site" description="Proton acceptor" evidence="7">
    <location>
        <position position="237"/>
    </location>
</feature>
<reference evidence="11" key="1">
    <citation type="submission" date="2018-09" db="EMBL/GenBank/DDBJ databases">
        <authorList>
            <person name="Manzano-Marin A."/>
            <person name="Manzano-Marin A."/>
        </authorList>
    </citation>
    <scope>NUCLEOTIDE SEQUENCE [LARGE SCALE GENOMIC DNA]</scope>
    <source>
        <strain evidence="11">BuCistrobi</strain>
    </source>
</reference>
<protein>
    <recommendedName>
        <fullName evidence="7">Glucose-6-phosphate 1-dehydrogenase</fullName>
        <shortName evidence="7">G6PD</shortName>
        <ecNumber evidence="7">1.1.1.49</ecNumber>
    </recommendedName>
</protein>
<dbReference type="RefSeq" id="WP_158349091.1">
    <property type="nucleotide sequence ID" value="NZ_LR025085.1"/>
</dbReference>
<feature type="binding site" evidence="7">
    <location>
        <position position="48"/>
    </location>
    <ligand>
        <name>NADP(+)</name>
        <dbReference type="ChEBI" id="CHEBI:58349"/>
    </ligand>
</feature>
<name>A0A3B1DLJ0_9GAMM</name>
<dbReference type="SUPFAM" id="SSF55347">
    <property type="entry name" value="Glyceraldehyde-3-phosphate dehydrogenase-like, C-terminal domain"/>
    <property type="match status" value="1"/>
</dbReference>
<dbReference type="PRINTS" id="PR00079">
    <property type="entry name" value="G6PDHDRGNASE"/>
</dbReference>
<comment type="pathway">
    <text evidence="1 7">Carbohydrate degradation; pentose phosphate pathway; D-ribulose 5-phosphate from D-glucose 6-phosphate (oxidative stage): step 1/3.</text>
</comment>
<feature type="domain" description="Glucose-6-phosphate dehydrogenase C-terminal" evidence="9">
    <location>
        <begin position="187"/>
        <end position="486"/>
    </location>
</feature>
<keyword evidence="4 7" id="KW-0521">NADP</keyword>
<feature type="binding site" evidence="7">
    <location>
        <position position="232"/>
    </location>
    <ligand>
        <name>substrate</name>
    </ligand>
</feature>
<dbReference type="EC" id="1.1.1.49" evidence="7"/>
<dbReference type="Proteomes" id="UP000271849">
    <property type="component" value="Chromosome"/>
</dbReference>
<keyword evidence="5 7" id="KW-0560">Oxidoreductase</keyword>
<feature type="binding site" evidence="7">
    <location>
        <position position="145"/>
    </location>
    <ligand>
        <name>NADP(+)</name>
        <dbReference type="ChEBI" id="CHEBI:58349"/>
    </ligand>
</feature>
<dbReference type="Gene3D" id="3.40.50.720">
    <property type="entry name" value="NAD(P)-binding Rossmann-like Domain"/>
    <property type="match status" value="1"/>
</dbReference>
<dbReference type="STRING" id="1921549.GCA_900128825_00210"/>
<feature type="binding site" evidence="7">
    <location>
        <begin position="90"/>
        <end position="91"/>
    </location>
    <ligand>
        <name>NADP(+)</name>
        <dbReference type="ChEBI" id="CHEBI:58349"/>
    </ligand>
</feature>
<dbReference type="GO" id="GO:0006006">
    <property type="term" value="P:glucose metabolic process"/>
    <property type="evidence" value="ECO:0007669"/>
    <property type="project" value="UniProtKB-KW"/>
</dbReference>
<dbReference type="InterPro" id="IPR022674">
    <property type="entry name" value="G6P_DH_NAD-bd"/>
</dbReference>
<keyword evidence="6 7" id="KW-0119">Carbohydrate metabolism</keyword>
<comment type="similarity">
    <text evidence="2 7">Belongs to the glucose-6-phosphate dehydrogenase family.</text>
</comment>
<organism evidence="10 11">
    <name type="scientific">Buchnera aphidicola</name>
    <name type="common">Cinara strobi</name>
    <dbReference type="NCBI Taxonomy" id="1921549"/>
    <lineage>
        <taxon>Bacteria</taxon>
        <taxon>Pseudomonadati</taxon>
        <taxon>Pseudomonadota</taxon>
        <taxon>Gammaproteobacteria</taxon>
        <taxon>Enterobacterales</taxon>
        <taxon>Erwiniaceae</taxon>
        <taxon>Buchnera</taxon>
    </lineage>
</organism>
<evidence type="ECO:0000256" key="6">
    <source>
        <dbReference type="ARBA" id="ARBA00023277"/>
    </source>
</evidence>
<evidence type="ECO:0000313" key="11">
    <source>
        <dbReference type="Proteomes" id="UP000271849"/>
    </source>
</evidence>
<proteinExistence type="inferred from homology"/>
<dbReference type="OrthoDB" id="9802739at2"/>
<dbReference type="Pfam" id="PF00479">
    <property type="entry name" value="G6PD_N"/>
    <property type="match status" value="1"/>
</dbReference>
<evidence type="ECO:0000256" key="4">
    <source>
        <dbReference type="ARBA" id="ARBA00022857"/>
    </source>
</evidence>
<evidence type="ECO:0000259" key="8">
    <source>
        <dbReference type="Pfam" id="PF00479"/>
    </source>
</evidence>
<dbReference type="NCBIfam" id="TIGR00871">
    <property type="entry name" value="zwf"/>
    <property type="match status" value="1"/>
</dbReference>
<dbReference type="GO" id="GO:0009051">
    <property type="term" value="P:pentose-phosphate shunt, oxidative branch"/>
    <property type="evidence" value="ECO:0007669"/>
    <property type="project" value="TreeGrafter"/>
</dbReference>
<feature type="binding site" evidence="7">
    <location>
        <position position="213"/>
    </location>
    <ligand>
        <name>substrate</name>
    </ligand>
</feature>
<dbReference type="PIRSF" id="PIRSF000110">
    <property type="entry name" value="G6PD"/>
    <property type="match status" value="1"/>
</dbReference>
<dbReference type="Gene3D" id="3.30.360.10">
    <property type="entry name" value="Dihydrodipicolinate Reductase, domain 2"/>
    <property type="match status" value="1"/>
</dbReference>
<dbReference type="InterPro" id="IPR019796">
    <property type="entry name" value="G6P_DH_AS"/>
</dbReference>
<dbReference type="AlphaFoldDB" id="A0A3B1DLJ0"/>
<evidence type="ECO:0000256" key="2">
    <source>
        <dbReference type="ARBA" id="ARBA00009975"/>
    </source>
</evidence>
<dbReference type="InterPro" id="IPR001282">
    <property type="entry name" value="G6P_DH"/>
</dbReference>
<comment type="function">
    <text evidence="7">Catalyzes the oxidation of glucose 6-phosphate to 6-phosphogluconolactone.</text>
</comment>
<evidence type="ECO:0000313" key="10">
    <source>
        <dbReference type="EMBL" id="VAX76571.1"/>
    </source>
</evidence>
<comment type="caution">
    <text evidence="7">Lacks conserved residue(s) required for the propagation of feature annotation.</text>
</comment>
<evidence type="ECO:0000256" key="1">
    <source>
        <dbReference type="ARBA" id="ARBA00004937"/>
    </source>
</evidence>
<dbReference type="InterPro" id="IPR036291">
    <property type="entry name" value="NAD(P)-bd_dom_sf"/>
</dbReference>
<feature type="binding site" evidence="7">
    <location>
        <position position="179"/>
    </location>
    <ligand>
        <name>substrate</name>
    </ligand>
</feature>
<accession>A0A3B1DLJ0</accession>
<dbReference type="EMBL" id="LR025085">
    <property type="protein sequence ID" value="VAX76571.1"/>
    <property type="molecule type" value="Genomic_DNA"/>
</dbReference>
<dbReference type="GO" id="GO:0005829">
    <property type="term" value="C:cytosol"/>
    <property type="evidence" value="ECO:0007669"/>
    <property type="project" value="TreeGrafter"/>
</dbReference>
<feature type="binding site" evidence="7">
    <location>
        <position position="342"/>
    </location>
    <ligand>
        <name>substrate</name>
    </ligand>
</feature>
<feature type="domain" description="Glucose-6-phosphate dehydrogenase NAD-binding" evidence="8">
    <location>
        <begin position="11"/>
        <end position="184"/>
    </location>
</feature>
<dbReference type="PANTHER" id="PTHR23429">
    <property type="entry name" value="GLUCOSE-6-PHOSPHATE 1-DEHYDROGENASE G6PD"/>
    <property type="match status" value="1"/>
</dbReference>
<dbReference type="SUPFAM" id="SSF51735">
    <property type="entry name" value="NAD(P)-binding Rossmann-fold domains"/>
    <property type="match status" value="1"/>
</dbReference>
<keyword evidence="3 7" id="KW-0313">Glucose metabolism</keyword>
<evidence type="ECO:0000259" key="9">
    <source>
        <dbReference type="Pfam" id="PF02781"/>
    </source>
</evidence>
<evidence type="ECO:0000256" key="7">
    <source>
        <dbReference type="HAMAP-Rule" id="MF_00966"/>
    </source>
</evidence>
<sequence length="488" mass="57669">MIKNRNYYYLIIFGTTGDLSIRKLFPALYKLEQKKKINKRMKIIGISRLNYTLNEYTQIIYKSLKIFFNQDLHLKTWNIFKERLIFCQMDVNHINDFIKLKKILTKTNKILVNYFAVSSEIFTKICKGLKFIQCNQKNSKIIIEKPIGKSLENFYNIDESIKKYFTEKQIFRIDHYLGKESILNLISLKFANSFFSNCFKKNNIDHIQITLSEILGIEKRWNYFNQTGQIIDMVQNHILQIISILAMNTPKSLTKKHISEEKIKILKSLCVINDANISNHVSFGQYSEGKINNKIKKSYLNERGAKSGSLTETFVAIKLFINTKKWKNIPFYVRTGKRLSKKSSKITIFFKKNINLLFSIPKLENVENKLIINLQPPYDIKIKFFNKKPSLNSKFILKPCEINFNYQLFFKNSYIPSEYETLILESIKDNQFLFVHPKEIIYSWKWIDPIIQAYKKNPSLLQNYSAGTWGPQSSDLLIKKDRRQWNNS</sequence>
<dbReference type="Pfam" id="PF02781">
    <property type="entry name" value="G6PD_C"/>
    <property type="match status" value="1"/>
</dbReference>
<comment type="catalytic activity">
    <reaction evidence="7">
        <text>D-glucose 6-phosphate + NADP(+) = 6-phospho-D-glucono-1,5-lactone + NADPH + H(+)</text>
        <dbReference type="Rhea" id="RHEA:15841"/>
        <dbReference type="ChEBI" id="CHEBI:15378"/>
        <dbReference type="ChEBI" id="CHEBI:57783"/>
        <dbReference type="ChEBI" id="CHEBI:57955"/>
        <dbReference type="ChEBI" id="CHEBI:58349"/>
        <dbReference type="ChEBI" id="CHEBI:61548"/>
        <dbReference type="EC" id="1.1.1.49"/>
    </reaction>
</comment>
<feature type="binding site" evidence="7">
    <location>
        <position position="175"/>
    </location>
    <ligand>
        <name>substrate</name>
    </ligand>
</feature>
<gene>
    <name evidence="7 10" type="primary">zwf</name>
    <name evidence="10" type="ORF">BUCINSTRO3249_0211</name>
</gene>
<dbReference type="PROSITE" id="PS00069">
    <property type="entry name" value="G6P_DEHYDROGENASE"/>
    <property type="match status" value="1"/>
</dbReference>